<dbReference type="AlphaFoldDB" id="A0A4Q1D1X1"/>
<evidence type="ECO:0000256" key="8">
    <source>
        <dbReference type="ARBA" id="ARBA00023125"/>
    </source>
</evidence>
<evidence type="ECO:0000256" key="14">
    <source>
        <dbReference type="SAM" id="MobiDB-lite"/>
    </source>
</evidence>
<keyword evidence="2 13" id="KW-0639">Primosome</keyword>
<organism evidence="16 17">
    <name type="scientific">Filimonas effusa</name>
    <dbReference type="NCBI Taxonomy" id="2508721"/>
    <lineage>
        <taxon>Bacteria</taxon>
        <taxon>Pseudomonadati</taxon>
        <taxon>Bacteroidota</taxon>
        <taxon>Chitinophagia</taxon>
        <taxon>Chitinophagales</taxon>
        <taxon>Chitinophagaceae</taxon>
        <taxon>Filimonas</taxon>
    </lineage>
</organism>
<dbReference type="PANTHER" id="PTHR30153:SF2">
    <property type="entry name" value="REPLICATIVE DNA HELICASE"/>
    <property type="match status" value="1"/>
</dbReference>
<dbReference type="InterPro" id="IPR007694">
    <property type="entry name" value="DNA_helicase_DnaB-like_C"/>
</dbReference>
<dbReference type="SUPFAM" id="SSF48024">
    <property type="entry name" value="N-terminal domain of DnaB helicase"/>
    <property type="match status" value="1"/>
</dbReference>
<evidence type="ECO:0000256" key="5">
    <source>
        <dbReference type="ARBA" id="ARBA00022801"/>
    </source>
</evidence>
<dbReference type="InterPro" id="IPR007692">
    <property type="entry name" value="DNA_helicase_DnaB"/>
</dbReference>
<evidence type="ECO:0000256" key="1">
    <source>
        <dbReference type="ARBA" id="ARBA00008428"/>
    </source>
</evidence>
<sequence>MDLTNLNKDRKNRRKPSVDLSTMVYGKVPPQARELEEAVLGGVMLEKSAFDAVAEILRPDCFYVDAHQRIFRAFQSLVQKNFPIDILTVVEELKSKEELEMVGGPYYITKLTNSVVSTANIDTHARIVLQKFIQRELIRISGEIIGEAYEDSTDVFDLMDEAEDKIFKITNNFLKTDYKQMSSALAEAINRIDELRNRTDDISGVPSGFPTLDRVTYGWQKSDLIILAARPAVGKTAFALNLARNAALNPTRPTATAFFSLEMSAAQLVQRILSAESEILMEKISRGKLEDYEYQQLHAKGIKKLEQANIFIDDTAALNIFEFRAKARRLVNKNHVGFIIIDYLQLMSGTGDKGGNREQEISTISRTLKMLAKELQVPIIALSQLSRAVETRKESKMPQLSDLRESGAIEQDADMVMFIYRPEYYEVMNNEMGESTRGETHVRIAKHRNGSLETIKLRANLAIQRFHEWDEDENGGGGFGGGGGFSGGGGFQGGGNAGGGNTWKPLGPGGAGGNDAGNGGGNDDGGRFFIQKGSRMNSGEFDDGLENDAPF</sequence>
<comment type="similarity">
    <text evidence="1 13">Belongs to the helicase family. DnaB subfamily.</text>
</comment>
<feature type="domain" description="SF4 helicase" evidence="15">
    <location>
        <begin position="198"/>
        <end position="473"/>
    </location>
</feature>
<feature type="region of interest" description="Disordered" evidence="14">
    <location>
        <begin position="474"/>
        <end position="551"/>
    </location>
</feature>
<dbReference type="GO" id="GO:0003677">
    <property type="term" value="F:DNA binding"/>
    <property type="evidence" value="ECO:0007669"/>
    <property type="project" value="UniProtKB-UniRule"/>
</dbReference>
<dbReference type="RefSeq" id="WP_129005275.1">
    <property type="nucleotide sequence ID" value="NZ_SDHZ01000003.1"/>
</dbReference>
<evidence type="ECO:0000256" key="4">
    <source>
        <dbReference type="ARBA" id="ARBA00022741"/>
    </source>
</evidence>
<dbReference type="InterPro" id="IPR027417">
    <property type="entry name" value="P-loop_NTPase"/>
</dbReference>
<keyword evidence="8 13" id="KW-0238">DNA-binding</keyword>
<dbReference type="Proteomes" id="UP000290545">
    <property type="component" value="Unassembled WGS sequence"/>
</dbReference>
<keyword evidence="3 13" id="KW-0235">DNA replication</keyword>
<feature type="compositionally biased region" description="Acidic residues" evidence="14">
    <location>
        <begin position="540"/>
        <end position="551"/>
    </location>
</feature>
<reference evidence="16 17" key="1">
    <citation type="submission" date="2019-01" db="EMBL/GenBank/DDBJ databases">
        <title>Filimonas sp. strain TTM-71.</title>
        <authorList>
            <person name="Chen W.-M."/>
        </authorList>
    </citation>
    <scope>NUCLEOTIDE SEQUENCE [LARGE SCALE GENOMIC DNA]</scope>
    <source>
        <strain evidence="16 17">TTM-71</strain>
    </source>
</reference>
<dbReference type="GO" id="GO:0006269">
    <property type="term" value="P:DNA replication, synthesis of primer"/>
    <property type="evidence" value="ECO:0007669"/>
    <property type="project" value="UniProtKB-UniRule"/>
</dbReference>
<evidence type="ECO:0000256" key="10">
    <source>
        <dbReference type="ARBA" id="ARBA00044932"/>
    </source>
</evidence>
<dbReference type="Pfam" id="PF03796">
    <property type="entry name" value="DnaB_C"/>
    <property type="match status" value="1"/>
</dbReference>
<comment type="caution">
    <text evidence="16">The sequence shown here is derived from an EMBL/GenBank/DDBJ whole genome shotgun (WGS) entry which is preliminary data.</text>
</comment>
<dbReference type="Pfam" id="PF00772">
    <property type="entry name" value="DnaB"/>
    <property type="match status" value="1"/>
</dbReference>
<evidence type="ECO:0000259" key="15">
    <source>
        <dbReference type="PROSITE" id="PS51199"/>
    </source>
</evidence>
<evidence type="ECO:0000256" key="12">
    <source>
        <dbReference type="NCBIfam" id="TIGR00665"/>
    </source>
</evidence>
<dbReference type="PANTHER" id="PTHR30153">
    <property type="entry name" value="REPLICATIVE DNA HELICASE DNAB"/>
    <property type="match status" value="1"/>
</dbReference>
<dbReference type="Gene3D" id="3.40.50.300">
    <property type="entry name" value="P-loop containing nucleotide triphosphate hydrolases"/>
    <property type="match status" value="1"/>
</dbReference>
<proteinExistence type="inferred from homology"/>
<evidence type="ECO:0000256" key="2">
    <source>
        <dbReference type="ARBA" id="ARBA00022515"/>
    </source>
</evidence>
<comment type="catalytic activity">
    <reaction evidence="11 13">
        <text>ATP + H2O = ADP + phosphate + H(+)</text>
        <dbReference type="Rhea" id="RHEA:13065"/>
        <dbReference type="ChEBI" id="CHEBI:15377"/>
        <dbReference type="ChEBI" id="CHEBI:15378"/>
        <dbReference type="ChEBI" id="CHEBI:30616"/>
        <dbReference type="ChEBI" id="CHEBI:43474"/>
        <dbReference type="ChEBI" id="CHEBI:456216"/>
        <dbReference type="EC" id="5.6.2.3"/>
    </reaction>
</comment>
<dbReference type="GO" id="GO:0043139">
    <property type="term" value="F:5'-3' DNA helicase activity"/>
    <property type="evidence" value="ECO:0007669"/>
    <property type="project" value="UniProtKB-EC"/>
</dbReference>
<evidence type="ECO:0000256" key="11">
    <source>
        <dbReference type="ARBA" id="ARBA00048954"/>
    </source>
</evidence>
<evidence type="ECO:0000256" key="6">
    <source>
        <dbReference type="ARBA" id="ARBA00022806"/>
    </source>
</evidence>
<evidence type="ECO:0000256" key="13">
    <source>
        <dbReference type="RuleBase" id="RU362085"/>
    </source>
</evidence>
<dbReference type="GO" id="GO:1990077">
    <property type="term" value="C:primosome complex"/>
    <property type="evidence" value="ECO:0007669"/>
    <property type="project" value="UniProtKB-UniRule"/>
</dbReference>
<keyword evidence="5 13" id="KW-0378">Hydrolase</keyword>
<keyword evidence="9" id="KW-0413">Isomerase</keyword>
<dbReference type="PROSITE" id="PS51199">
    <property type="entry name" value="SF4_HELICASE"/>
    <property type="match status" value="1"/>
</dbReference>
<protein>
    <recommendedName>
        <fullName evidence="12 13">Replicative DNA helicase</fullName>
        <ecNumber evidence="12 13">5.6.2.3</ecNumber>
    </recommendedName>
</protein>
<dbReference type="GO" id="GO:0005829">
    <property type="term" value="C:cytosol"/>
    <property type="evidence" value="ECO:0007669"/>
    <property type="project" value="TreeGrafter"/>
</dbReference>
<name>A0A4Q1D1X1_9BACT</name>
<keyword evidence="4 13" id="KW-0547">Nucleotide-binding</keyword>
<feature type="compositionally biased region" description="Gly residues" evidence="14">
    <location>
        <begin position="475"/>
        <end position="523"/>
    </location>
</feature>
<dbReference type="OrthoDB" id="9773982at2"/>
<dbReference type="EMBL" id="SDHZ01000003">
    <property type="protein sequence ID" value="RXK81878.1"/>
    <property type="molecule type" value="Genomic_DNA"/>
</dbReference>
<keyword evidence="17" id="KW-1185">Reference proteome</keyword>
<dbReference type="InterPro" id="IPR036185">
    <property type="entry name" value="DNA_heli_DnaB-like_N_sf"/>
</dbReference>
<dbReference type="InterPro" id="IPR016136">
    <property type="entry name" value="DNA_helicase_N/primase_C"/>
</dbReference>
<evidence type="ECO:0000256" key="7">
    <source>
        <dbReference type="ARBA" id="ARBA00022840"/>
    </source>
</evidence>
<dbReference type="GO" id="GO:0005524">
    <property type="term" value="F:ATP binding"/>
    <property type="evidence" value="ECO:0007669"/>
    <property type="project" value="UniProtKB-UniRule"/>
</dbReference>
<dbReference type="InterPro" id="IPR007693">
    <property type="entry name" value="DNA_helicase_DnaB-like_N"/>
</dbReference>
<accession>A0A4Q1D1X1</accession>
<keyword evidence="7 13" id="KW-0067">ATP-binding</keyword>
<evidence type="ECO:0000313" key="16">
    <source>
        <dbReference type="EMBL" id="RXK81878.1"/>
    </source>
</evidence>
<dbReference type="FunFam" id="1.10.860.10:FF:000001">
    <property type="entry name" value="Replicative DNA helicase"/>
    <property type="match status" value="1"/>
</dbReference>
<dbReference type="EC" id="5.6.2.3" evidence="12 13"/>
<dbReference type="Gene3D" id="1.10.860.10">
    <property type="entry name" value="DNAb Helicase, Chain A"/>
    <property type="match status" value="1"/>
</dbReference>
<evidence type="ECO:0000256" key="9">
    <source>
        <dbReference type="ARBA" id="ARBA00023235"/>
    </source>
</evidence>
<dbReference type="SUPFAM" id="SSF52540">
    <property type="entry name" value="P-loop containing nucleoside triphosphate hydrolases"/>
    <property type="match status" value="1"/>
</dbReference>
<dbReference type="CDD" id="cd00984">
    <property type="entry name" value="DnaB_C"/>
    <property type="match status" value="1"/>
</dbReference>
<evidence type="ECO:0000313" key="17">
    <source>
        <dbReference type="Proteomes" id="UP000290545"/>
    </source>
</evidence>
<dbReference type="GO" id="GO:0016887">
    <property type="term" value="F:ATP hydrolysis activity"/>
    <property type="evidence" value="ECO:0007669"/>
    <property type="project" value="RHEA"/>
</dbReference>
<comment type="function">
    <text evidence="10 13">The main replicative DNA helicase, it participates in initiation and elongation during chromosome replication. Travels ahead of the DNA replisome, separating dsDNA into templates for DNA synthesis. A processive ATP-dependent 5'-3' DNA helicase it has DNA-dependent ATPase activity.</text>
</comment>
<gene>
    <name evidence="16" type="primary">dnaB</name>
    <name evidence="16" type="ORF">ESB13_19015</name>
</gene>
<keyword evidence="6 13" id="KW-0347">Helicase</keyword>
<evidence type="ECO:0000256" key="3">
    <source>
        <dbReference type="ARBA" id="ARBA00022705"/>
    </source>
</evidence>
<dbReference type="NCBIfam" id="TIGR00665">
    <property type="entry name" value="DnaB"/>
    <property type="match status" value="1"/>
</dbReference>